<accession>A0A0C3B4M0</accession>
<keyword evidence="2" id="KW-1185">Reference proteome</keyword>
<organism evidence="1 2">
    <name type="scientific">Piloderma croceum (strain F 1598)</name>
    <dbReference type="NCBI Taxonomy" id="765440"/>
    <lineage>
        <taxon>Eukaryota</taxon>
        <taxon>Fungi</taxon>
        <taxon>Dikarya</taxon>
        <taxon>Basidiomycota</taxon>
        <taxon>Agaricomycotina</taxon>
        <taxon>Agaricomycetes</taxon>
        <taxon>Agaricomycetidae</taxon>
        <taxon>Atheliales</taxon>
        <taxon>Atheliaceae</taxon>
        <taxon>Piloderma</taxon>
    </lineage>
</organism>
<protein>
    <submittedName>
        <fullName evidence="1">Uncharacterized protein</fullName>
    </submittedName>
</protein>
<dbReference type="AlphaFoldDB" id="A0A0C3B4M0"/>
<reference evidence="1 2" key="1">
    <citation type="submission" date="2014-04" db="EMBL/GenBank/DDBJ databases">
        <authorList>
            <consortium name="DOE Joint Genome Institute"/>
            <person name="Kuo A."/>
            <person name="Tarkka M."/>
            <person name="Buscot F."/>
            <person name="Kohler A."/>
            <person name="Nagy L.G."/>
            <person name="Floudas D."/>
            <person name="Copeland A."/>
            <person name="Barry K.W."/>
            <person name="Cichocki N."/>
            <person name="Veneault-Fourrey C."/>
            <person name="LaButti K."/>
            <person name="Lindquist E.A."/>
            <person name="Lipzen A."/>
            <person name="Lundell T."/>
            <person name="Morin E."/>
            <person name="Murat C."/>
            <person name="Sun H."/>
            <person name="Tunlid A."/>
            <person name="Henrissat B."/>
            <person name="Grigoriev I.V."/>
            <person name="Hibbett D.S."/>
            <person name="Martin F."/>
            <person name="Nordberg H.P."/>
            <person name="Cantor M.N."/>
            <person name="Hua S.X."/>
        </authorList>
    </citation>
    <scope>NUCLEOTIDE SEQUENCE [LARGE SCALE GENOMIC DNA]</scope>
    <source>
        <strain evidence="1 2">F 1598</strain>
    </source>
</reference>
<dbReference type="Proteomes" id="UP000054166">
    <property type="component" value="Unassembled WGS sequence"/>
</dbReference>
<dbReference type="EMBL" id="KN833147">
    <property type="protein sequence ID" value="KIM72242.1"/>
    <property type="molecule type" value="Genomic_DNA"/>
</dbReference>
<sequence length="99" mass="11432">MTPEGFCERYWAPLAELGVIESSYPEQVEQSRTALSLQRDVVLGQHKMFLLQAAIHGLEDRLRFIDTEEQKRDCTRDAEQRLVLNVVKLTIHILPTLLI</sequence>
<dbReference type="STRING" id="765440.A0A0C3B4M0"/>
<dbReference type="HOGENOM" id="CLU_2321229_0_0_1"/>
<proteinExistence type="predicted"/>
<dbReference type="OrthoDB" id="2633255at2759"/>
<evidence type="ECO:0000313" key="1">
    <source>
        <dbReference type="EMBL" id="KIM72242.1"/>
    </source>
</evidence>
<name>A0A0C3B4M0_PILCF</name>
<gene>
    <name evidence="1" type="ORF">PILCRDRAFT_16300</name>
</gene>
<dbReference type="InParanoid" id="A0A0C3B4M0"/>
<reference evidence="2" key="2">
    <citation type="submission" date="2015-01" db="EMBL/GenBank/DDBJ databases">
        <title>Evolutionary Origins and Diversification of the Mycorrhizal Mutualists.</title>
        <authorList>
            <consortium name="DOE Joint Genome Institute"/>
            <consortium name="Mycorrhizal Genomics Consortium"/>
            <person name="Kohler A."/>
            <person name="Kuo A."/>
            <person name="Nagy L.G."/>
            <person name="Floudas D."/>
            <person name="Copeland A."/>
            <person name="Barry K.W."/>
            <person name="Cichocki N."/>
            <person name="Veneault-Fourrey C."/>
            <person name="LaButti K."/>
            <person name="Lindquist E.A."/>
            <person name="Lipzen A."/>
            <person name="Lundell T."/>
            <person name="Morin E."/>
            <person name="Murat C."/>
            <person name="Riley R."/>
            <person name="Ohm R."/>
            <person name="Sun H."/>
            <person name="Tunlid A."/>
            <person name="Henrissat B."/>
            <person name="Grigoriev I.V."/>
            <person name="Hibbett D.S."/>
            <person name="Martin F."/>
        </authorList>
    </citation>
    <scope>NUCLEOTIDE SEQUENCE [LARGE SCALE GENOMIC DNA]</scope>
    <source>
        <strain evidence="2">F 1598</strain>
    </source>
</reference>
<evidence type="ECO:0000313" key="2">
    <source>
        <dbReference type="Proteomes" id="UP000054166"/>
    </source>
</evidence>